<comment type="similarity">
    <text evidence="1">Belongs to the class-IV pyridoxal-phosphate-dependent aminotransferase family.</text>
</comment>
<dbReference type="GeneID" id="66116630"/>
<name>A0A9P7VCC2_9ASCO</name>
<dbReference type="OrthoDB" id="5288718at2759"/>
<gene>
    <name evidence="2" type="ORF">KQ657_003256</name>
</gene>
<dbReference type="GO" id="GO:0046394">
    <property type="term" value="P:carboxylic acid biosynthetic process"/>
    <property type="evidence" value="ECO:0007669"/>
    <property type="project" value="UniProtKB-ARBA"/>
</dbReference>
<dbReference type="InterPro" id="IPR001544">
    <property type="entry name" value="Aminotrans_IV"/>
</dbReference>
<dbReference type="Pfam" id="PF01063">
    <property type="entry name" value="Aminotran_4"/>
    <property type="match status" value="1"/>
</dbReference>
<dbReference type="PANTHER" id="PTHR42743">
    <property type="entry name" value="AMINO-ACID AMINOTRANSFERASE"/>
    <property type="match status" value="1"/>
</dbReference>
<dbReference type="SUPFAM" id="SSF56752">
    <property type="entry name" value="D-aminoacid aminotransferase-like PLP-dependent enzymes"/>
    <property type="match status" value="1"/>
</dbReference>
<evidence type="ECO:0008006" key="4">
    <source>
        <dbReference type="Google" id="ProtNLM"/>
    </source>
</evidence>
<dbReference type="InterPro" id="IPR043131">
    <property type="entry name" value="BCAT-like_N"/>
</dbReference>
<dbReference type="Gene3D" id="3.30.470.10">
    <property type="match status" value="1"/>
</dbReference>
<evidence type="ECO:0000313" key="3">
    <source>
        <dbReference type="Proteomes" id="UP000790833"/>
    </source>
</evidence>
<dbReference type="PANTHER" id="PTHR42743:SF11">
    <property type="entry name" value="AMINODEOXYCHORISMATE LYASE"/>
    <property type="match status" value="1"/>
</dbReference>
<evidence type="ECO:0000313" key="2">
    <source>
        <dbReference type="EMBL" id="KAG7195493.1"/>
    </source>
</evidence>
<dbReference type="AlphaFoldDB" id="A0A9P7VCC2"/>
<proteinExistence type="inferred from homology"/>
<reference evidence="2" key="1">
    <citation type="submission" date="2021-03" db="EMBL/GenBank/DDBJ databases">
        <authorList>
            <person name="Palmer J.M."/>
        </authorList>
    </citation>
    <scope>NUCLEOTIDE SEQUENCE</scope>
    <source>
        <strain evidence="2">ARV_011</strain>
    </source>
</reference>
<protein>
    <recommendedName>
        <fullName evidence="4">Aminodeoxychorismate lyase</fullName>
    </recommendedName>
</protein>
<sequence>MSGKTVDTTDQDKEQYYKELIETVRKEKLSDIYEVGPNDFQLLSTIRYDPGLSSKPPLTVEDITKKNFFLFKEHVERLIYSLGMMRSLYKDTHPLPKIDISEAFIYERLIEGMTLGQVPVGESLKIRFLLGLDGNAKIEFYPTPSRLDLYDGYYQDVTSATAIDESEIWDVYIDTQETAISPFTSFKTTHRNVYNSARTRMLPGRRPGKEEVILKNTFKMALEGSISNFAIKRESDGKWITPRLKSGCLCGVMRNKLLSKRYIYADNIYWKELKIGQEVLLFNGIMGVVRGRIVG</sequence>
<dbReference type="EMBL" id="JAHMUF010000003">
    <property type="protein sequence ID" value="KAG7195493.1"/>
    <property type="molecule type" value="Genomic_DNA"/>
</dbReference>
<dbReference type="Gene3D" id="3.20.10.10">
    <property type="entry name" value="D-amino Acid Aminotransferase, subunit A, domain 2"/>
    <property type="match status" value="1"/>
</dbReference>
<keyword evidence="3" id="KW-1185">Reference proteome</keyword>
<dbReference type="InterPro" id="IPR036038">
    <property type="entry name" value="Aminotransferase-like"/>
</dbReference>
<dbReference type="InterPro" id="IPR050571">
    <property type="entry name" value="Class-IV_PLP-Dep_Aminotrnsfr"/>
</dbReference>
<dbReference type="RefSeq" id="XP_043051038.1">
    <property type="nucleotide sequence ID" value="XM_043193986.1"/>
</dbReference>
<dbReference type="GO" id="GO:0003824">
    <property type="term" value="F:catalytic activity"/>
    <property type="evidence" value="ECO:0007669"/>
    <property type="project" value="InterPro"/>
</dbReference>
<dbReference type="Proteomes" id="UP000790833">
    <property type="component" value="Unassembled WGS sequence"/>
</dbReference>
<accession>A0A9P7VCC2</accession>
<organism evidence="2 3">
    <name type="scientific">Scheffersomyces spartinae</name>
    <dbReference type="NCBI Taxonomy" id="45513"/>
    <lineage>
        <taxon>Eukaryota</taxon>
        <taxon>Fungi</taxon>
        <taxon>Dikarya</taxon>
        <taxon>Ascomycota</taxon>
        <taxon>Saccharomycotina</taxon>
        <taxon>Pichiomycetes</taxon>
        <taxon>Debaryomycetaceae</taxon>
        <taxon>Scheffersomyces</taxon>
    </lineage>
</organism>
<evidence type="ECO:0000256" key="1">
    <source>
        <dbReference type="ARBA" id="ARBA00009320"/>
    </source>
</evidence>
<comment type="caution">
    <text evidence="2">The sequence shown here is derived from an EMBL/GenBank/DDBJ whole genome shotgun (WGS) entry which is preliminary data.</text>
</comment>
<dbReference type="InterPro" id="IPR043132">
    <property type="entry name" value="BCAT-like_C"/>
</dbReference>